<dbReference type="OMA" id="LTPNQCS"/>
<feature type="compositionally biased region" description="Low complexity" evidence="11">
    <location>
        <begin position="764"/>
        <end position="793"/>
    </location>
</feature>
<dbReference type="GO" id="GO:0005634">
    <property type="term" value="C:nucleus"/>
    <property type="evidence" value="ECO:0007669"/>
    <property type="project" value="UniProtKB-SubCell"/>
</dbReference>
<feature type="compositionally biased region" description="Basic and acidic residues" evidence="11">
    <location>
        <begin position="168"/>
        <end position="180"/>
    </location>
</feature>
<evidence type="ECO:0000256" key="2">
    <source>
        <dbReference type="ARBA" id="ARBA00022723"/>
    </source>
</evidence>
<feature type="region of interest" description="Disordered" evidence="11">
    <location>
        <begin position="329"/>
        <end position="359"/>
    </location>
</feature>
<dbReference type="OrthoDB" id="8958504at2759"/>
<feature type="domain" description="C2H2-type" evidence="12">
    <location>
        <begin position="640"/>
        <end position="667"/>
    </location>
</feature>
<evidence type="ECO:0000256" key="11">
    <source>
        <dbReference type="SAM" id="MobiDB-lite"/>
    </source>
</evidence>
<sequence>MASPKLAVPATSTTLPSSSRSAASFCASQHISSLSSLPEAPTSPMTTSLCPSTIPAALVSAPVNIAVILEELRILQQRQIHQMQMTEEICRQVLRLGEASCNLDSSPLILSPLPFCLEGSDRTSRTSRLDQTPSPTSVTPLLACFSTLLPSQSSTKPSKPSQSLSNDPHPHKPLHDETATQEKQANATSTHSFVSSSSSAAISYPLSLSFGLPTHYSYDKSSNTITSGAPPTTADSEESQHSAQGSGVALSSGRLQHACRFCGKLFSSDSSLQIHLRSHTGERPYQCPVCLSRFTTRGNLKVHFLRHREQNPELSFSLLSPSLFVSGSGGTTGGPAQTQLVSSANTSTQDRQQKRKAEDDLCSVSLDVSTARGALSTALQRSPPSSLPLPPSIDLALLTTARSLLQLNCVAAAAAAAAAGTSISSTSSNTPSLSSSSLLSSPSSASTFTGLFKGAKQQRFDENTPPVPDLLPRHLPKILFPAVSSHHHPAFGLLRSSASTVSNPSSGQQQITFSCAPYPKDSASSVSSLPTSTPTSDTSKLQKLVEKLEKEPQTYCQWLPSCSGSSSSSYSTVGALKTASTSTTYVVTSPPFSTTNTPPSSFSREMMAALGMNAKGENDFVGTVMPNLHFMASAGSLTPNQCSVCLRVLSCPRALRLHQATHLGERPFSCKLCGRSFSTKGSLRAHLATHRARPPNNRTQNSCPLCQRKFTNAVVLQHHIRMHLGGHLPAEGIGDHQASSELSKTQVPDNTSTISAMTPGTDNSPECSSSLSAPESLTLLTSSSGSTKNKFSSEMNPPSDLNSKQSPNHTLQSTTADSADPPVLCTSVSPLAVSGTPTSPLALPCSVKVGSPPNNEHLLEHPIKTSTTEDKTITPCVAQIGQVDHAVRDRETHLDITSCESNSNLENLLSMPTHNSLAFSHPLITTPSSLVAMSPENHSTHPGSLSESDQDIACEPKSFNPDPNKEGDIPQDTTRTASGTVSEDNNATTVAYTVEKTSEGPEMSAADSNRIQPLEARKDAHTNLTVDGIGLKDTAGAEKEQPEPVVSTSLAPSLLLSRPDKKTYCCSECGKEYASRSGLKGHMKHHGVTPHAPARSRVSERHQPVSSQNLPITSSTPPATRASVSFLNQYQARHSISHVNPKQSSSPDRITSNKGKGTNITLLEEN</sequence>
<dbReference type="InterPro" id="IPR051565">
    <property type="entry name" value="Sal_C2H2-zinc-finger"/>
</dbReference>
<feature type="compositionally biased region" description="Polar residues" evidence="11">
    <location>
        <begin position="971"/>
        <end position="983"/>
    </location>
</feature>
<keyword evidence="5" id="KW-0862">Zinc</keyword>
<keyword evidence="14" id="KW-1185">Reference proteome</keyword>
<dbReference type="Ensembl" id="ENSPNAT00000037721.2">
    <property type="protein sequence ID" value="ENSPNAP00000033076.1"/>
    <property type="gene ID" value="ENSPNAG00000021463.2"/>
</dbReference>
<evidence type="ECO:0000256" key="5">
    <source>
        <dbReference type="ARBA" id="ARBA00022833"/>
    </source>
</evidence>
<feature type="domain" description="C2H2-type" evidence="12">
    <location>
        <begin position="701"/>
        <end position="728"/>
    </location>
</feature>
<dbReference type="GO" id="GO:0000978">
    <property type="term" value="F:RNA polymerase II cis-regulatory region sequence-specific DNA binding"/>
    <property type="evidence" value="ECO:0007669"/>
    <property type="project" value="TreeGrafter"/>
</dbReference>
<dbReference type="SUPFAM" id="SSF57667">
    <property type="entry name" value="beta-beta-alpha zinc fingers"/>
    <property type="match status" value="3"/>
</dbReference>
<dbReference type="InterPro" id="IPR036236">
    <property type="entry name" value="Znf_C2H2_sf"/>
</dbReference>
<dbReference type="GeneID" id="108438940"/>
<dbReference type="STRING" id="42514.ENSPNAP00000033076"/>
<dbReference type="Proteomes" id="UP001501920">
    <property type="component" value="Chromosome 2"/>
</dbReference>
<name>A0A3B4ECW7_PYGNA</name>
<evidence type="ECO:0000256" key="9">
    <source>
        <dbReference type="ARBA" id="ARBA00038474"/>
    </source>
</evidence>
<feature type="compositionally biased region" description="Polar residues" evidence="11">
    <location>
        <begin position="934"/>
        <end position="947"/>
    </location>
</feature>
<dbReference type="GO" id="GO:0008270">
    <property type="term" value="F:zinc ion binding"/>
    <property type="evidence" value="ECO:0007669"/>
    <property type="project" value="UniProtKB-KW"/>
</dbReference>
<dbReference type="Gene3D" id="3.30.160.60">
    <property type="entry name" value="Classic Zinc Finger"/>
    <property type="match status" value="4"/>
</dbReference>
<keyword evidence="3" id="KW-0677">Repeat</keyword>
<comment type="similarity">
    <text evidence="9">Belongs to the sal C2H2-type zinc-finger protein family.</text>
</comment>
<evidence type="ECO:0000259" key="12">
    <source>
        <dbReference type="PROSITE" id="PS50157"/>
    </source>
</evidence>
<keyword evidence="6" id="KW-0805">Transcription regulation</keyword>
<dbReference type="AlphaFoldDB" id="A0A3B4ECW7"/>
<evidence type="ECO:0000256" key="4">
    <source>
        <dbReference type="ARBA" id="ARBA00022771"/>
    </source>
</evidence>
<feature type="region of interest" description="Disordered" evidence="11">
    <location>
        <begin position="727"/>
        <end position="822"/>
    </location>
</feature>
<dbReference type="GO" id="GO:0000981">
    <property type="term" value="F:DNA-binding transcription factor activity, RNA polymerase II-specific"/>
    <property type="evidence" value="ECO:0007669"/>
    <property type="project" value="TreeGrafter"/>
</dbReference>
<feature type="compositionally biased region" description="Polar residues" evidence="11">
    <location>
        <begin position="222"/>
        <end position="234"/>
    </location>
</feature>
<dbReference type="GeneTree" id="ENSGT00940000155384"/>
<feature type="domain" description="C2H2-type" evidence="12">
    <location>
        <begin position="668"/>
        <end position="695"/>
    </location>
</feature>
<evidence type="ECO:0000256" key="10">
    <source>
        <dbReference type="PROSITE-ProRule" id="PRU00042"/>
    </source>
</evidence>
<feature type="region of interest" description="Disordered" evidence="11">
    <location>
        <begin position="1080"/>
        <end position="1120"/>
    </location>
</feature>
<evidence type="ECO:0000313" key="14">
    <source>
        <dbReference type="Proteomes" id="UP001501920"/>
    </source>
</evidence>
<feature type="compositionally biased region" description="Polar residues" evidence="11">
    <location>
        <begin position="794"/>
        <end position="817"/>
    </location>
</feature>
<reference evidence="13 14" key="1">
    <citation type="submission" date="2020-10" db="EMBL/GenBank/DDBJ databases">
        <title>Pygocentrus nattereri (red-bellied piranha) genome, fPygNat1, primary haplotype.</title>
        <authorList>
            <person name="Myers G."/>
            <person name="Meyer A."/>
            <person name="Karagic N."/>
            <person name="Pippel M."/>
            <person name="Winkler S."/>
            <person name="Tracey A."/>
            <person name="Wood J."/>
            <person name="Formenti G."/>
            <person name="Howe K."/>
            <person name="Fedrigo O."/>
            <person name="Jarvis E.D."/>
        </authorList>
    </citation>
    <scope>NUCLEOTIDE SEQUENCE [LARGE SCALE GENOMIC DNA]</scope>
</reference>
<evidence type="ECO:0000313" key="13">
    <source>
        <dbReference type="Ensembl" id="ENSPNAP00000033076.1"/>
    </source>
</evidence>
<dbReference type="PROSITE" id="PS00028">
    <property type="entry name" value="ZINC_FINGER_C2H2_1"/>
    <property type="match status" value="6"/>
</dbReference>
<evidence type="ECO:0000256" key="1">
    <source>
        <dbReference type="ARBA" id="ARBA00004123"/>
    </source>
</evidence>
<feature type="compositionally biased region" description="Polar residues" evidence="11">
    <location>
        <begin position="334"/>
        <end position="350"/>
    </location>
</feature>
<comment type="subcellular location">
    <subcellularLocation>
        <location evidence="1">Nucleus</location>
    </subcellularLocation>
</comment>
<feature type="region of interest" description="Disordered" evidence="11">
    <location>
        <begin position="934"/>
        <end position="983"/>
    </location>
</feature>
<dbReference type="PANTHER" id="PTHR23233">
    <property type="entry name" value="SAL-LIKE PROTEIN"/>
    <property type="match status" value="1"/>
</dbReference>
<dbReference type="FunFam" id="3.30.160.60:FF:000130">
    <property type="entry name" value="Spalt-like transcription factor 4"/>
    <property type="match status" value="1"/>
</dbReference>
<dbReference type="Pfam" id="PF00096">
    <property type="entry name" value="zf-C2H2"/>
    <property type="match status" value="2"/>
</dbReference>
<feature type="region of interest" description="Disordered" evidence="11">
    <location>
        <begin position="1133"/>
        <end position="1166"/>
    </location>
</feature>
<feature type="domain" description="C2H2-type" evidence="12">
    <location>
        <begin position="1064"/>
        <end position="1086"/>
    </location>
</feature>
<feature type="domain" description="C2H2-type" evidence="12">
    <location>
        <begin position="285"/>
        <end position="312"/>
    </location>
</feature>
<feature type="compositionally biased region" description="Polar residues" evidence="11">
    <location>
        <begin position="1104"/>
        <end position="1120"/>
    </location>
</feature>
<dbReference type="SMART" id="SM00355">
    <property type="entry name" value="ZnF_C2H2"/>
    <property type="match status" value="6"/>
</dbReference>
<evidence type="ECO:0000256" key="7">
    <source>
        <dbReference type="ARBA" id="ARBA00023163"/>
    </source>
</evidence>
<dbReference type="PROSITE" id="PS50157">
    <property type="entry name" value="ZINC_FINGER_C2H2_2"/>
    <property type="match status" value="6"/>
</dbReference>
<evidence type="ECO:0000256" key="6">
    <source>
        <dbReference type="ARBA" id="ARBA00023015"/>
    </source>
</evidence>
<proteinExistence type="inferred from homology"/>
<evidence type="ECO:0000256" key="8">
    <source>
        <dbReference type="ARBA" id="ARBA00023242"/>
    </source>
</evidence>
<gene>
    <name evidence="13" type="primary">SALL2</name>
</gene>
<dbReference type="CTD" id="6297"/>
<organism evidence="13 14">
    <name type="scientific">Pygocentrus nattereri</name>
    <name type="common">Red-bellied piranha</name>
    <dbReference type="NCBI Taxonomy" id="42514"/>
    <lineage>
        <taxon>Eukaryota</taxon>
        <taxon>Metazoa</taxon>
        <taxon>Chordata</taxon>
        <taxon>Craniata</taxon>
        <taxon>Vertebrata</taxon>
        <taxon>Euteleostomi</taxon>
        <taxon>Actinopterygii</taxon>
        <taxon>Neopterygii</taxon>
        <taxon>Teleostei</taxon>
        <taxon>Ostariophysi</taxon>
        <taxon>Characiformes</taxon>
        <taxon>Characoidei</taxon>
        <taxon>Pygocentrus</taxon>
    </lineage>
</organism>
<feature type="region of interest" description="Disordered" evidence="11">
    <location>
        <begin position="222"/>
        <end position="249"/>
    </location>
</feature>
<feature type="region of interest" description="Disordered" evidence="11">
    <location>
        <begin position="421"/>
        <end position="443"/>
    </location>
</feature>
<dbReference type="RefSeq" id="XP_037401730.1">
    <property type="nucleotide sequence ID" value="XM_037545833.1"/>
</dbReference>
<keyword evidence="4 10" id="KW-0863">Zinc-finger</keyword>
<feature type="region of interest" description="Disordered" evidence="11">
    <location>
        <begin position="151"/>
        <end position="192"/>
    </location>
</feature>
<keyword evidence="8" id="KW-0539">Nucleus</keyword>
<reference evidence="13" key="3">
    <citation type="submission" date="2025-09" db="UniProtKB">
        <authorList>
            <consortium name="Ensembl"/>
        </authorList>
    </citation>
    <scope>IDENTIFICATION</scope>
</reference>
<reference evidence="13" key="2">
    <citation type="submission" date="2025-08" db="UniProtKB">
        <authorList>
            <consortium name="Ensembl"/>
        </authorList>
    </citation>
    <scope>IDENTIFICATION</scope>
</reference>
<dbReference type="Pfam" id="PF13912">
    <property type="entry name" value="zf-C2H2_6"/>
    <property type="match status" value="1"/>
</dbReference>
<feature type="compositionally biased region" description="Polar residues" evidence="11">
    <location>
        <begin position="737"/>
        <end position="763"/>
    </location>
</feature>
<dbReference type="Pfam" id="PF12874">
    <property type="entry name" value="zf-met"/>
    <property type="match status" value="1"/>
</dbReference>
<protein>
    <recommendedName>
        <fullName evidence="12">C2H2-type domain-containing protein</fullName>
    </recommendedName>
</protein>
<dbReference type="RefSeq" id="XP_017572561.1">
    <property type="nucleotide sequence ID" value="XM_017717072.2"/>
</dbReference>
<dbReference type="PANTHER" id="PTHR23233:SF85">
    <property type="entry name" value="SAL-LIKE PROTEIN 2"/>
    <property type="match status" value="1"/>
</dbReference>
<feature type="domain" description="C2H2-type" evidence="12">
    <location>
        <begin position="257"/>
        <end position="284"/>
    </location>
</feature>
<keyword evidence="7" id="KW-0804">Transcription</keyword>
<accession>A0A3B4ECW7</accession>
<dbReference type="FunFam" id="3.30.160.60:FF:000096">
    <property type="entry name" value="Zinc finger and BTB domain-containing protein 18 isoform 1"/>
    <property type="match status" value="1"/>
</dbReference>
<dbReference type="InterPro" id="IPR013087">
    <property type="entry name" value="Znf_C2H2_type"/>
</dbReference>
<feature type="compositionally biased region" description="Low complexity" evidence="11">
    <location>
        <begin position="151"/>
        <end position="165"/>
    </location>
</feature>
<evidence type="ECO:0000256" key="3">
    <source>
        <dbReference type="ARBA" id="ARBA00022737"/>
    </source>
</evidence>
<keyword evidence="2" id="KW-0479">Metal-binding</keyword>
<dbReference type="FunFam" id="3.30.160.60:FF:000025">
    <property type="entry name" value="Spalt-like transcription factor 1"/>
    <property type="match status" value="1"/>
</dbReference>